<dbReference type="AlphaFoldDB" id="A0A1G6TQV9"/>
<accession>A0A1G6TQV9</accession>
<organism evidence="1 2">
    <name type="scientific">Kordiimonas lacus</name>
    <dbReference type="NCBI Taxonomy" id="637679"/>
    <lineage>
        <taxon>Bacteria</taxon>
        <taxon>Pseudomonadati</taxon>
        <taxon>Pseudomonadota</taxon>
        <taxon>Alphaproteobacteria</taxon>
        <taxon>Kordiimonadales</taxon>
        <taxon>Kordiimonadaceae</taxon>
        <taxon>Kordiimonas</taxon>
    </lineage>
</organism>
<dbReference type="OrthoDB" id="9988892at2"/>
<sequence length="158" mass="17048">MKPMTIEEFELARVAHGTDMANWPTDVADRARLFLKTDEGAAFAASELALDARLAAFADPPGTQARADVFLGRLLDVPVQHMPVQQANSGFLSALAGLYQDFRTLFSPLGLASQGVAYALVLVVGVFVGLQQPYDEESSVDLSSTLFSSSADFYLEDQ</sequence>
<dbReference type="Proteomes" id="UP000183685">
    <property type="component" value="Unassembled WGS sequence"/>
</dbReference>
<keyword evidence="2" id="KW-1185">Reference proteome</keyword>
<protein>
    <submittedName>
        <fullName evidence="1">Uncharacterized protein</fullName>
    </submittedName>
</protein>
<dbReference type="STRING" id="637679.GCA_001550055_00566"/>
<gene>
    <name evidence="1" type="ORF">SAMN04488071_0324</name>
</gene>
<name>A0A1G6TQV9_9PROT</name>
<evidence type="ECO:0000313" key="2">
    <source>
        <dbReference type="Proteomes" id="UP000183685"/>
    </source>
</evidence>
<dbReference type="RefSeq" id="WP_068308656.1">
    <property type="nucleotide sequence ID" value="NZ_FNAK01000001.1"/>
</dbReference>
<evidence type="ECO:0000313" key="1">
    <source>
        <dbReference type="EMBL" id="SDD31493.1"/>
    </source>
</evidence>
<reference evidence="1 2" key="1">
    <citation type="submission" date="2016-10" db="EMBL/GenBank/DDBJ databases">
        <authorList>
            <person name="de Groot N.N."/>
        </authorList>
    </citation>
    <scope>NUCLEOTIDE SEQUENCE [LARGE SCALE GENOMIC DNA]</scope>
    <source>
        <strain evidence="1 2">CGMCC 1.9109</strain>
    </source>
</reference>
<dbReference type="EMBL" id="FNAK01000001">
    <property type="protein sequence ID" value="SDD31493.1"/>
    <property type="molecule type" value="Genomic_DNA"/>
</dbReference>
<proteinExistence type="predicted"/>